<gene>
    <name evidence="4" type="ORF">RDB_LOCUS103032</name>
</gene>
<feature type="compositionally biased region" description="Basic and acidic residues" evidence="2">
    <location>
        <begin position="53"/>
        <end position="64"/>
    </location>
</feature>
<protein>
    <recommendedName>
        <fullName evidence="3">Zn(2)-C6 fungal-type domain-containing protein</fullName>
    </recommendedName>
</protein>
<comment type="caution">
    <text evidence="4">The sequence shown here is derived from an EMBL/GenBank/DDBJ whole genome shotgun (WGS) entry which is preliminary data.</text>
</comment>
<dbReference type="InterPro" id="IPR036864">
    <property type="entry name" value="Zn2-C6_fun-type_DNA-bd_sf"/>
</dbReference>
<dbReference type="PROSITE" id="PS50048">
    <property type="entry name" value="ZN2_CY6_FUNGAL_2"/>
    <property type="match status" value="1"/>
</dbReference>
<dbReference type="PANTHER" id="PTHR37534">
    <property type="entry name" value="TRANSCRIPTIONAL ACTIVATOR PROTEIN UGA3"/>
    <property type="match status" value="1"/>
</dbReference>
<dbReference type="SMART" id="SM00066">
    <property type="entry name" value="GAL4"/>
    <property type="match status" value="1"/>
</dbReference>
<name>A0A8H3AIX9_9AGAM</name>
<proteinExistence type="predicted"/>
<dbReference type="PROSITE" id="PS00463">
    <property type="entry name" value="ZN2_CY6_FUNGAL_1"/>
    <property type="match status" value="1"/>
</dbReference>
<feature type="compositionally biased region" description="Low complexity" evidence="2">
    <location>
        <begin position="68"/>
        <end position="80"/>
    </location>
</feature>
<feature type="region of interest" description="Disordered" evidence="2">
    <location>
        <begin position="53"/>
        <end position="88"/>
    </location>
</feature>
<reference evidence="4" key="1">
    <citation type="submission" date="2021-01" db="EMBL/GenBank/DDBJ databases">
        <authorList>
            <person name="Kaushik A."/>
        </authorList>
    </citation>
    <scope>NUCLEOTIDE SEQUENCE</scope>
    <source>
        <strain evidence="4">AG1-1C</strain>
    </source>
</reference>
<organism evidence="4 5">
    <name type="scientific">Rhizoctonia solani</name>
    <dbReference type="NCBI Taxonomy" id="456999"/>
    <lineage>
        <taxon>Eukaryota</taxon>
        <taxon>Fungi</taxon>
        <taxon>Dikarya</taxon>
        <taxon>Basidiomycota</taxon>
        <taxon>Agaricomycotina</taxon>
        <taxon>Agaricomycetes</taxon>
        <taxon>Cantharellales</taxon>
        <taxon>Ceratobasidiaceae</taxon>
        <taxon>Rhizoctonia</taxon>
    </lineage>
</organism>
<feature type="domain" description="Zn(2)-C6 fungal-type" evidence="3">
    <location>
        <begin position="15"/>
        <end position="43"/>
    </location>
</feature>
<dbReference type="AlphaFoldDB" id="A0A8H3AIX9"/>
<evidence type="ECO:0000313" key="4">
    <source>
        <dbReference type="EMBL" id="CAE6428203.1"/>
    </source>
</evidence>
<keyword evidence="1" id="KW-0539">Nucleus</keyword>
<evidence type="ECO:0000256" key="1">
    <source>
        <dbReference type="ARBA" id="ARBA00023242"/>
    </source>
</evidence>
<evidence type="ECO:0000259" key="3">
    <source>
        <dbReference type="PROSITE" id="PS50048"/>
    </source>
</evidence>
<dbReference type="GO" id="GO:0008270">
    <property type="term" value="F:zinc ion binding"/>
    <property type="evidence" value="ECO:0007669"/>
    <property type="project" value="InterPro"/>
</dbReference>
<dbReference type="Gene3D" id="4.10.240.10">
    <property type="entry name" value="Zn(2)-C6 fungal-type DNA-binding domain"/>
    <property type="match status" value="1"/>
</dbReference>
<dbReference type="GO" id="GO:0000981">
    <property type="term" value="F:DNA-binding transcription factor activity, RNA polymerase II-specific"/>
    <property type="evidence" value="ECO:0007669"/>
    <property type="project" value="InterPro"/>
</dbReference>
<sequence>MGLWSKLPPGPTATSCLTCKRRHKKCDRSKPFCERCLKGGHVCLGYEQKKPNRTDRFLPSDPTRETNSSSLQLGSLNSSLSPPPRVSETGSCWNTNVDTLGNGGSKGSTDNCHHQFNSKTSAPDVAGQTIALSLGYEPQKDFSGSFSWFDDDCLIYDTFPPARSTTRMTGTRLPQSSQVNTTVFQQPHYTLDTPLTLTLTSEIPRGVSITPSDVRNIVDYVLSHYDRVRSTMYFNPQGDPIERMRRIVVWRLSTCAFARGGMLIDAKIRDSVLEERDCSYDREFARWIEGFEQAVRERLDQLTTSEELRERLIDSLEIFFAKSVILGATVTYRLFCQFAPKFLQIVNHTTPLRSAQHDSTVSIAHLLASPFYKCADYMFMDIVGSMVYGLPQVLEYNTDINLSHTRLHPVEWHNCLPGKLLVVLAKLNVFRDGGIGDWQELEQWLVRWEPRPGFKPRGLDSCKSIAWFALQEAWRHILLIYLYLVGT</sequence>
<dbReference type="Pfam" id="PF00172">
    <property type="entry name" value="Zn_clus"/>
    <property type="match status" value="1"/>
</dbReference>
<dbReference type="PANTHER" id="PTHR37534:SF46">
    <property type="entry name" value="ZN(II)2CYS6 TRANSCRIPTION FACTOR (EUROFUNG)"/>
    <property type="match status" value="1"/>
</dbReference>
<dbReference type="Proteomes" id="UP000663846">
    <property type="component" value="Unassembled WGS sequence"/>
</dbReference>
<accession>A0A8H3AIX9</accession>
<evidence type="ECO:0000313" key="5">
    <source>
        <dbReference type="Proteomes" id="UP000663846"/>
    </source>
</evidence>
<dbReference type="EMBL" id="CAJMWS010000326">
    <property type="protein sequence ID" value="CAE6428203.1"/>
    <property type="molecule type" value="Genomic_DNA"/>
</dbReference>
<dbReference type="CDD" id="cd00067">
    <property type="entry name" value="GAL4"/>
    <property type="match status" value="1"/>
</dbReference>
<evidence type="ECO:0000256" key="2">
    <source>
        <dbReference type="SAM" id="MobiDB-lite"/>
    </source>
</evidence>
<dbReference type="SUPFAM" id="SSF57701">
    <property type="entry name" value="Zn2/Cys6 DNA-binding domain"/>
    <property type="match status" value="1"/>
</dbReference>
<dbReference type="InterPro" id="IPR001138">
    <property type="entry name" value="Zn2Cys6_DnaBD"/>
</dbReference>